<reference evidence="5 8" key="2">
    <citation type="submission" date="2019-07" db="EMBL/GenBank/DDBJ databases">
        <title>Whole genome shotgun sequence of Lactobacillus siliginis NBRC 101315.</title>
        <authorList>
            <person name="Hosoyama A."/>
            <person name="Uohara A."/>
            <person name="Ohji S."/>
            <person name="Ichikawa N."/>
        </authorList>
    </citation>
    <scope>NUCLEOTIDE SEQUENCE [LARGE SCALE GENOMIC DNA]</scope>
    <source>
        <strain evidence="5 8">NBRC 101315</strain>
    </source>
</reference>
<sequence length="322" mass="34671">MTKRRWRFVAGGLGLLLTLILVGCHRKPAATPKKAAEPTITHVNFAVGPSIDALPIYVAEQQGYFTKQHLQVNITNVSTASDRVSGMNTGQFTGVISGLPEFIMTSGAHPTGRLVGTATNYVALLTDDPDVNNVKDLQGKVVGTLANSTQEYATDLLMTQAKVNSGDVSKKTANSEKDLMTAASTQTASAVSLMDPNASVLRRQGARTLGQTKASQVNTGIVFSNATLTHHPQTSIKFLKAYNQAVDYINAHPSSQTYQNVLVTNLGYPNDNLAALALPHFKHSMKVTDTQTAAVREWLLTNNHGLKLAPVSQYREQKAVTK</sequence>
<organism evidence="6 7">
    <name type="scientific">Furfurilactobacillus siliginis</name>
    <dbReference type="NCBI Taxonomy" id="348151"/>
    <lineage>
        <taxon>Bacteria</taxon>
        <taxon>Bacillati</taxon>
        <taxon>Bacillota</taxon>
        <taxon>Bacilli</taxon>
        <taxon>Lactobacillales</taxon>
        <taxon>Lactobacillaceae</taxon>
        <taxon>Furfurilactobacillus</taxon>
    </lineage>
</organism>
<proteinExistence type="inferred from homology"/>
<comment type="similarity">
    <text evidence="2">Belongs to the bacterial solute-binding protein SsuA/TauA family.</text>
</comment>
<evidence type="ECO:0000313" key="7">
    <source>
        <dbReference type="Proteomes" id="UP000051139"/>
    </source>
</evidence>
<reference evidence="6 7" key="1">
    <citation type="journal article" date="2015" name="Genome Announc.">
        <title>Expanding the biotechnology potential of lactobacilli through comparative genomics of 213 strains and associated genera.</title>
        <authorList>
            <person name="Sun Z."/>
            <person name="Harris H.M."/>
            <person name="McCann A."/>
            <person name="Guo C."/>
            <person name="Argimon S."/>
            <person name="Zhang W."/>
            <person name="Yang X."/>
            <person name="Jeffery I.B."/>
            <person name="Cooney J.C."/>
            <person name="Kagawa T.F."/>
            <person name="Liu W."/>
            <person name="Song Y."/>
            <person name="Salvetti E."/>
            <person name="Wrobel A."/>
            <person name="Rasinkangas P."/>
            <person name="Parkhill J."/>
            <person name="Rea M.C."/>
            <person name="O'Sullivan O."/>
            <person name="Ritari J."/>
            <person name="Douillard F.P."/>
            <person name="Paul Ross R."/>
            <person name="Yang R."/>
            <person name="Briner A.E."/>
            <person name="Felis G.E."/>
            <person name="de Vos W.M."/>
            <person name="Barrangou R."/>
            <person name="Klaenhammer T.R."/>
            <person name="Caufield P.W."/>
            <person name="Cui Y."/>
            <person name="Zhang H."/>
            <person name="O'Toole P.W."/>
        </authorList>
    </citation>
    <scope>NUCLEOTIDE SEQUENCE [LARGE SCALE GENOMIC DNA]</scope>
    <source>
        <strain evidence="6 7">DSM 22696</strain>
    </source>
</reference>
<dbReference type="Pfam" id="PF09084">
    <property type="entry name" value="NMT1"/>
    <property type="match status" value="1"/>
</dbReference>
<dbReference type="PATRIC" id="fig|348151.3.peg.1378"/>
<dbReference type="PANTHER" id="PTHR30024:SF47">
    <property type="entry name" value="TAURINE-BINDING PERIPLASMIC PROTEIN"/>
    <property type="match status" value="1"/>
</dbReference>
<dbReference type="AlphaFoldDB" id="A0A0R2L3K4"/>
<dbReference type="PANTHER" id="PTHR30024">
    <property type="entry name" value="ALIPHATIC SULFONATES-BINDING PROTEIN-RELATED"/>
    <property type="match status" value="1"/>
</dbReference>
<keyword evidence="7" id="KW-1185">Reference proteome</keyword>
<dbReference type="InterPro" id="IPR015168">
    <property type="entry name" value="SsuA/THI5"/>
</dbReference>
<protein>
    <recommendedName>
        <fullName evidence="4">SsuA/THI5-like domain-containing protein</fullName>
    </recommendedName>
</protein>
<dbReference type="OrthoDB" id="9815602at2"/>
<accession>A0A0R2L3K4</accession>
<evidence type="ECO:0000313" key="6">
    <source>
        <dbReference type="EMBL" id="KRN96377.1"/>
    </source>
</evidence>
<feature type="domain" description="SsuA/THI5-like" evidence="4">
    <location>
        <begin position="53"/>
        <end position="254"/>
    </location>
</feature>
<dbReference type="Proteomes" id="UP000321429">
    <property type="component" value="Unassembled WGS sequence"/>
</dbReference>
<keyword evidence="3" id="KW-0732">Signal</keyword>
<dbReference type="Gene3D" id="3.40.190.10">
    <property type="entry name" value="Periplasmic binding protein-like II"/>
    <property type="match status" value="2"/>
</dbReference>
<dbReference type="RefSeq" id="WP_057809578.1">
    <property type="nucleotide sequence ID" value="NZ_BJUD01000027.1"/>
</dbReference>
<evidence type="ECO:0000256" key="2">
    <source>
        <dbReference type="ARBA" id="ARBA00010742"/>
    </source>
</evidence>
<gene>
    <name evidence="6" type="ORF">IV55_GL001340</name>
    <name evidence="5" type="ORF">LSI01_13110</name>
</gene>
<evidence type="ECO:0000256" key="1">
    <source>
        <dbReference type="ARBA" id="ARBA00004418"/>
    </source>
</evidence>
<evidence type="ECO:0000256" key="3">
    <source>
        <dbReference type="ARBA" id="ARBA00022729"/>
    </source>
</evidence>
<evidence type="ECO:0000313" key="8">
    <source>
        <dbReference type="Proteomes" id="UP000321429"/>
    </source>
</evidence>
<evidence type="ECO:0000259" key="4">
    <source>
        <dbReference type="Pfam" id="PF09084"/>
    </source>
</evidence>
<name>A0A0R2L3K4_9LACO</name>
<dbReference type="Proteomes" id="UP000051139">
    <property type="component" value="Unassembled WGS sequence"/>
</dbReference>
<comment type="subcellular location">
    <subcellularLocation>
        <location evidence="1">Periplasm</location>
    </subcellularLocation>
</comment>
<dbReference type="EMBL" id="BJUD01000027">
    <property type="protein sequence ID" value="GEK29000.1"/>
    <property type="molecule type" value="Genomic_DNA"/>
</dbReference>
<dbReference type="SUPFAM" id="SSF53850">
    <property type="entry name" value="Periplasmic binding protein-like II"/>
    <property type="match status" value="1"/>
</dbReference>
<evidence type="ECO:0000313" key="5">
    <source>
        <dbReference type="EMBL" id="GEK29000.1"/>
    </source>
</evidence>
<dbReference type="PROSITE" id="PS51257">
    <property type="entry name" value="PROKAR_LIPOPROTEIN"/>
    <property type="match status" value="1"/>
</dbReference>
<dbReference type="EMBL" id="JQCB01000004">
    <property type="protein sequence ID" value="KRN96377.1"/>
    <property type="molecule type" value="Genomic_DNA"/>
</dbReference>
<comment type="caution">
    <text evidence="6">The sequence shown here is derived from an EMBL/GenBank/DDBJ whole genome shotgun (WGS) entry which is preliminary data.</text>
</comment>
<dbReference type="GO" id="GO:0042597">
    <property type="term" value="C:periplasmic space"/>
    <property type="evidence" value="ECO:0007669"/>
    <property type="project" value="UniProtKB-SubCell"/>
</dbReference>
<dbReference type="STRING" id="348151.IV55_GL001340"/>